<keyword evidence="13" id="KW-1185">Reference proteome</keyword>
<keyword evidence="4" id="KW-1003">Cell membrane</keyword>
<comment type="function">
    <text evidence="11">Transmembrane component of the tectonic-like complex, a complex localized at the transition zone of primary cilia and acting as a barrier that prevents diffusion of transmembrane proteins between the cilia and plasma membranes. Required for ciliogenesis and sonic hedgehog/SHH signaling.</text>
</comment>
<evidence type="ECO:0000256" key="7">
    <source>
        <dbReference type="ARBA" id="ARBA00023069"/>
    </source>
</evidence>
<evidence type="ECO:0000313" key="14">
    <source>
        <dbReference type="WBParaSite" id="scf7180000420240.g4972"/>
    </source>
</evidence>
<evidence type="ECO:0000256" key="11">
    <source>
        <dbReference type="ARBA" id="ARBA00024803"/>
    </source>
</evidence>
<accession>A0A915NTW0</accession>
<feature type="transmembrane region" description="Helical" evidence="12">
    <location>
        <begin position="41"/>
        <end position="65"/>
    </location>
</feature>
<feature type="transmembrane region" description="Helical" evidence="12">
    <location>
        <begin position="12"/>
        <end position="29"/>
    </location>
</feature>
<comment type="similarity">
    <text evidence="2">Belongs to the TMEM231 family.</text>
</comment>
<dbReference type="InterPro" id="IPR019306">
    <property type="entry name" value="TMEM231"/>
</dbReference>
<keyword evidence="8 12" id="KW-0472">Membrane</keyword>
<name>A0A915NTW0_9BILA</name>
<dbReference type="GO" id="GO:0035869">
    <property type="term" value="C:ciliary transition zone"/>
    <property type="evidence" value="ECO:0007669"/>
    <property type="project" value="TreeGrafter"/>
</dbReference>
<keyword evidence="6 12" id="KW-1133">Transmembrane helix</keyword>
<reference evidence="14" key="1">
    <citation type="submission" date="2022-11" db="UniProtKB">
        <authorList>
            <consortium name="WormBaseParasite"/>
        </authorList>
    </citation>
    <scope>IDENTIFICATION</scope>
</reference>
<evidence type="ECO:0000256" key="9">
    <source>
        <dbReference type="ARBA" id="ARBA00023180"/>
    </source>
</evidence>
<dbReference type="GO" id="GO:0060271">
    <property type="term" value="P:cilium assembly"/>
    <property type="evidence" value="ECO:0007669"/>
    <property type="project" value="TreeGrafter"/>
</dbReference>
<proteinExistence type="inferred from homology"/>
<dbReference type="PANTHER" id="PTHR14605:SF1">
    <property type="entry name" value="TRANSMEMBRANE PROTEIN 231"/>
    <property type="match status" value="1"/>
</dbReference>
<keyword evidence="7" id="KW-0969">Cilium</keyword>
<evidence type="ECO:0000313" key="13">
    <source>
        <dbReference type="Proteomes" id="UP000887560"/>
    </source>
</evidence>
<evidence type="ECO:0000256" key="6">
    <source>
        <dbReference type="ARBA" id="ARBA00022989"/>
    </source>
</evidence>
<keyword evidence="5 12" id="KW-0812">Transmembrane</keyword>
<comment type="subcellular location">
    <subcellularLocation>
        <location evidence="1">Cell projection</location>
        <location evidence="1">Cilium membrane</location>
        <topology evidence="1">Multi-pass membrane protein</topology>
    </subcellularLocation>
</comment>
<dbReference type="Proteomes" id="UP000887560">
    <property type="component" value="Unplaced"/>
</dbReference>
<sequence>MVVISPNRLKFILDLFYAFLATLAWPISFEYRASALSFANIWHFFSFPLSAIIALFLTFATQGLWRRTNTYLERPIVHFNEQLFLLLEDEDGQVQHFWSPVADWNQRWSEYLTFPAFETSSLDVDDDGNLTSDKFRVITFVLFFDVRLDRRALIQFQMCPVIGKINRPSNAYNDMSMIGILEINQRGPLPSWGNLTQSPFVWASSTLNIRNSTDSANNSINDYFKTDETNLLLDLNDDNLKTKMDSAIWALQNYQIEQDFTLELVSSSHRWDIRSETLNDTESGSFHINYRLRINEQIFYYKTDVWEMLKWAWIQFLAIYIVVRTLFNSLSAFLYQNHILETFIVRPQNSEDRDSKFK</sequence>
<evidence type="ECO:0000256" key="2">
    <source>
        <dbReference type="ARBA" id="ARBA00009082"/>
    </source>
</evidence>
<organism evidence="13 14">
    <name type="scientific">Meloidogyne floridensis</name>
    <dbReference type="NCBI Taxonomy" id="298350"/>
    <lineage>
        <taxon>Eukaryota</taxon>
        <taxon>Metazoa</taxon>
        <taxon>Ecdysozoa</taxon>
        <taxon>Nematoda</taxon>
        <taxon>Chromadorea</taxon>
        <taxon>Rhabditida</taxon>
        <taxon>Tylenchina</taxon>
        <taxon>Tylenchomorpha</taxon>
        <taxon>Tylenchoidea</taxon>
        <taxon>Meloidogynidae</taxon>
        <taxon>Meloidogyninae</taxon>
        <taxon>Meloidogyne</taxon>
    </lineage>
</organism>
<feature type="transmembrane region" description="Helical" evidence="12">
    <location>
        <begin position="311"/>
        <end position="335"/>
    </location>
</feature>
<dbReference type="PANTHER" id="PTHR14605">
    <property type="entry name" value="CHST5 PROTEIN"/>
    <property type="match status" value="1"/>
</dbReference>
<dbReference type="WBParaSite" id="scf7180000420240.g4972">
    <property type="protein sequence ID" value="scf7180000420240.g4972"/>
    <property type="gene ID" value="scf7180000420240.g4972"/>
</dbReference>
<dbReference type="AlphaFoldDB" id="A0A915NTW0"/>
<evidence type="ECO:0000256" key="5">
    <source>
        <dbReference type="ARBA" id="ARBA00022692"/>
    </source>
</evidence>
<evidence type="ECO:0000256" key="3">
    <source>
        <dbReference type="ARBA" id="ARBA00015087"/>
    </source>
</evidence>
<dbReference type="GO" id="GO:0060170">
    <property type="term" value="C:ciliary membrane"/>
    <property type="evidence" value="ECO:0007669"/>
    <property type="project" value="UniProtKB-SubCell"/>
</dbReference>
<keyword evidence="10" id="KW-0966">Cell projection</keyword>
<protein>
    <recommendedName>
        <fullName evidence="3">Transmembrane protein 231</fullName>
    </recommendedName>
</protein>
<evidence type="ECO:0000256" key="10">
    <source>
        <dbReference type="ARBA" id="ARBA00023273"/>
    </source>
</evidence>
<evidence type="ECO:0000256" key="1">
    <source>
        <dbReference type="ARBA" id="ARBA00004272"/>
    </source>
</evidence>
<evidence type="ECO:0000256" key="8">
    <source>
        <dbReference type="ARBA" id="ARBA00023136"/>
    </source>
</evidence>
<keyword evidence="9" id="KW-0325">Glycoprotein</keyword>
<evidence type="ECO:0000256" key="4">
    <source>
        <dbReference type="ARBA" id="ARBA00022475"/>
    </source>
</evidence>
<dbReference type="Pfam" id="PF10149">
    <property type="entry name" value="TM231"/>
    <property type="match status" value="1"/>
</dbReference>
<dbReference type="GO" id="GO:0032880">
    <property type="term" value="P:regulation of protein localization"/>
    <property type="evidence" value="ECO:0007669"/>
    <property type="project" value="TreeGrafter"/>
</dbReference>
<evidence type="ECO:0000256" key="12">
    <source>
        <dbReference type="SAM" id="Phobius"/>
    </source>
</evidence>